<dbReference type="PROSITE" id="PS51257">
    <property type="entry name" value="PROKAR_LIPOPROTEIN"/>
    <property type="match status" value="1"/>
</dbReference>
<evidence type="ECO:0000313" key="3">
    <source>
        <dbReference type="Proteomes" id="UP001209553"/>
    </source>
</evidence>
<dbReference type="EMBL" id="JAOPKZ010000013">
    <property type="protein sequence ID" value="MCU5746658.1"/>
    <property type="molecule type" value="Genomic_DNA"/>
</dbReference>
<evidence type="ECO:0000256" key="1">
    <source>
        <dbReference type="SAM" id="SignalP"/>
    </source>
</evidence>
<evidence type="ECO:0008006" key="4">
    <source>
        <dbReference type="Google" id="ProtNLM"/>
    </source>
</evidence>
<proteinExistence type="predicted"/>
<gene>
    <name evidence="2" type="ORF">N9R04_08040</name>
</gene>
<dbReference type="Proteomes" id="UP001209553">
    <property type="component" value="Unassembled WGS sequence"/>
</dbReference>
<organism evidence="2 3">
    <name type="scientific">Staphylococcus marylandisciuri</name>
    <dbReference type="NCBI Taxonomy" id="2981529"/>
    <lineage>
        <taxon>Bacteria</taxon>
        <taxon>Bacillati</taxon>
        <taxon>Bacillota</taxon>
        <taxon>Bacilli</taxon>
        <taxon>Bacillales</taxon>
        <taxon>Staphylococcaceae</taxon>
        <taxon>Staphylococcus</taxon>
    </lineage>
</organism>
<protein>
    <recommendedName>
        <fullName evidence="4">Lipoprotein</fullName>
    </recommendedName>
</protein>
<accession>A0ABT2QRP0</accession>
<feature type="chain" id="PRO_5045563851" description="Lipoprotein" evidence="1">
    <location>
        <begin position="22"/>
        <end position="130"/>
    </location>
</feature>
<keyword evidence="1" id="KW-0732">Signal</keyword>
<dbReference type="RefSeq" id="WP_262856310.1">
    <property type="nucleotide sequence ID" value="NZ_JAOPKZ010000013.1"/>
</dbReference>
<name>A0ABT2QRP0_9STAP</name>
<evidence type="ECO:0000313" key="2">
    <source>
        <dbReference type="EMBL" id="MCU5746658.1"/>
    </source>
</evidence>
<reference evidence="2 3" key="1">
    <citation type="journal article" date="2023" name="Int. J. Syst. Evol. Microbiol.">
        <title>Streptococcus sciuri sp. nov., Staphylococcus marylandisciuri sp. nov. and Staphylococcus americanisciuri sp. nov., isolated from faeces of eastern grey squirrel (Sciurus carolinensis).</title>
        <authorList>
            <person name="Volokhov D.V."/>
            <person name="Zagorodnyaya T.A."/>
            <person name="Furtak V.A."/>
            <person name="Nattanmai G."/>
            <person name="Randall L."/>
            <person name="Jose S."/>
            <person name="Gao Y."/>
            <person name="Eisenberg T."/>
            <person name="Delmonte P."/>
            <person name="Blom J."/>
            <person name="Mitchell K.K."/>
        </authorList>
    </citation>
    <scope>NUCLEOTIDE SEQUENCE [LARGE SCALE GENOMIC DNA]</scope>
    <source>
        <strain evidence="2 3">SQ8-PEA</strain>
    </source>
</reference>
<sequence length="130" mass="14714">MRKSFLLLTALVISASIALGACEDSSKDTKKPSEEAAKKHKMELVYYEVLNNGDADDAKTDVAYRDKGSSKIKHYHPSLDHVYEHILSDGNEKPYVVKDGKKFFIYRPPYMTYGDDDFSGKVEDKSDVKK</sequence>
<keyword evidence="3" id="KW-1185">Reference proteome</keyword>
<comment type="caution">
    <text evidence="2">The sequence shown here is derived from an EMBL/GenBank/DDBJ whole genome shotgun (WGS) entry which is preliminary data.</text>
</comment>
<feature type="signal peptide" evidence="1">
    <location>
        <begin position="1"/>
        <end position="21"/>
    </location>
</feature>